<dbReference type="GO" id="GO:0005886">
    <property type="term" value="C:plasma membrane"/>
    <property type="evidence" value="ECO:0007669"/>
    <property type="project" value="TreeGrafter"/>
</dbReference>
<evidence type="ECO:0000256" key="3">
    <source>
        <dbReference type="ARBA" id="ARBA00022989"/>
    </source>
</evidence>
<evidence type="ECO:0000256" key="5">
    <source>
        <dbReference type="SAM" id="Phobius"/>
    </source>
</evidence>
<feature type="transmembrane region" description="Helical" evidence="5">
    <location>
        <begin position="410"/>
        <end position="435"/>
    </location>
</feature>
<feature type="transmembrane region" description="Helical" evidence="5">
    <location>
        <begin position="324"/>
        <end position="343"/>
    </location>
</feature>
<accession>A0A1N7SVA0</accession>
<reference evidence="7" key="1">
    <citation type="submission" date="2016-12" db="EMBL/GenBank/DDBJ databases">
        <authorList>
            <person name="Moulin L."/>
        </authorList>
    </citation>
    <scope>NUCLEOTIDE SEQUENCE [LARGE SCALE GENOMIC DNA]</scope>
    <source>
        <strain evidence="7">STM 7183</strain>
    </source>
</reference>
<dbReference type="PANTHER" id="PTHR23508">
    <property type="entry name" value="CARBOXYLIC ACID TRANSPORTER PROTEIN HOMOLOG"/>
    <property type="match status" value="1"/>
</dbReference>
<dbReference type="OrthoDB" id="9814026at2"/>
<sequence length="466" mass="49759">MNVNAGPRLDRLPMSGFHRRIMWLIGIGMFFDGFDIYVASTVLGATLKTGFSTLGQNAMFVSLTFVGMMLGSLGTGFLGDRFGRRFTYQANLAVFGLASLGAALAPNMSALIACRFVMGLGLGAENVVGYSTLTEFVPPQKRGKLQGLMAVFVVCGLPVAGLLGLLLIPSFGWRAMFVVGGLGALCVWYARKSLPESPRWLDSVGRHDEADAILRRVEDEVTQARGGEPLPPPVLARPGAGAPQMLSFGSLFRGTMLQRMIVGCVTLVVINTLLYGFVTWLPTFFVHQGFSIAKSFGFALVMSLGAPIGSAIGALTADAWGRKPTIIGSSLAAILFGAMYPFITSPVILPIVGLLLTIPIYVLVALLFAVYVPELFPTEVRLRASGVCNTLGRGATIVTPFIVVSLFAQYGIVGVLALMIGLLAIQIVVVAWLGVEPTGQRLEDLQPEDTRIREALRVDAQASPLK</sequence>
<comment type="caution">
    <text evidence="7">The sequence shown here is derived from an EMBL/GenBank/DDBJ whole genome shotgun (WGS) entry which is preliminary data.</text>
</comment>
<dbReference type="InterPro" id="IPR005829">
    <property type="entry name" value="Sugar_transporter_CS"/>
</dbReference>
<feature type="transmembrane region" description="Helical" evidence="5">
    <location>
        <begin position="260"/>
        <end position="278"/>
    </location>
</feature>
<feature type="transmembrane region" description="Helical" evidence="5">
    <location>
        <begin position="86"/>
        <end position="104"/>
    </location>
</feature>
<evidence type="ECO:0000313" key="7">
    <source>
        <dbReference type="EMBL" id="SIT51402.1"/>
    </source>
</evidence>
<dbReference type="AlphaFoldDB" id="A0A1N7SVA0"/>
<dbReference type="Gene3D" id="1.20.1250.20">
    <property type="entry name" value="MFS general substrate transporter like domains"/>
    <property type="match status" value="1"/>
</dbReference>
<feature type="transmembrane region" description="Helical" evidence="5">
    <location>
        <begin position="21"/>
        <end position="39"/>
    </location>
</feature>
<evidence type="ECO:0000259" key="6">
    <source>
        <dbReference type="PROSITE" id="PS50850"/>
    </source>
</evidence>
<name>A0A1N7SVA0_9BURK</name>
<dbReference type="CDD" id="cd17316">
    <property type="entry name" value="MFS_SV2_like"/>
    <property type="match status" value="1"/>
</dbReference>
<evidence type="ECO:0000256" key="1">
    <source>
        <dbReference type="ARBA" id="ARBA00004141"/>
    </source>
</evidence>
<dbReference type="InterPro" id="IPR036259">
    <property type="entry name" value="MFS_trans_sf"/>
</dbReference>
<evidence type="ECO:0000313" key="8">
    <source>
        <dbReference type="Proteomes" id="UP000195569"/>
    </source>
</evidence>
<dbReference type="Proteomes" id="UP000195569">
    <property type="component" value="Unassembled WGS sequence"/>
</dbReference>
<keyword evidence="4 5" id="KW-0472">Membrane</keyword>
<proteinExistence type="predicted"/>
<comment type="subcellular location">
    <subcellularLocation>
        <location evidence="1">Membrane</location>
        <topology evidence="1">Multi-pass membrane protein</topology>
    </subcellularLocation>
</comment>
<dbReference type="RefSeq" id="WP_087739880.1">
    <property type="nucleotide sequence ID" value="NZ_CYGY02000119.1"/>
</dbReference>
<feature type="transmembrane region" description="Helical" evidence="5">
    <location>
        <begin position="298"/>
        <end position="317"/>
    </location>
</feature>
<organism evidence="7 8">
    <name type="scientific">Paraburkholderia piptadeniae</name>
    <dbReference type="NCBI Taxonomy" id="1701573"/>
    <lineage>
        <taxon>Bacteria</taxon>
        <taxon>Pseudomonadati</taxon>
        <taxon>Pseudomonadota</taxon>
        <taxon>Betaproteobacteria</taxon>
        <taxon>Burkholderiales</taxon>
        <taxon>Burkholderiaceae</taxon>
        <taxon>Paraburkholderia</taxon>
    </lineage>
</organism>
<gene>
    <name evidence="7" type="ORF">BN2476_1190030</name>
</gene>
<dbReference type="GO" id="GO:0046943">
    <property type="term" value="F:carboxylic acid transmembrane transporter activity"/>
    <property type="evidence" value="ECO:0007669"/>
    <property type="project" value="TreeGrafter"/>
</dbReference>
<dbReference type="PROSITE" id="PS00216">
    <property type="entry name" value="SUGAR_TRANSPORT_1"/>
    <property type="match status" value="1"/>
</dbReference>
<dbReference type="SUPFAM" id="SSF103473">
    <property type="entry name" value="MFS general substrate transporter"/>
    <property type="match status" value="1"/>
</dbReference>
<feature type="transmembrane region" description="Helical" evidence="5">
    <location>
        <begin position="59"/>
        <end position="79"/>
    </location>
</feature>
<evidence type="ECO:0000256" key="2">
    <source>
        <dbReference type="ARBA" id="ARBA00022692"/>
    </source>
</evidence>
<dbReference type="PANTHER" id="PTHR23508:SF10">
    <property type="entry name" value="CARBOXYLIC ACID TRANSPORTER PROTEIN HOMOLOG"/>
    <property type="match status" value="1"/>
</dbReference>
<feature type="transmembrane region" description="Helical" evidence="5">
    <location>
        <begin position="349"/>
        <end position="372"/>
    </location>
</feature>
<dbReference type="Pfam" id="PF00083">
    <property type="entry name" value="Sugar_tr"/>
    <property type="match status" value="1"/>
</dbReference>
<protein>
    <submittedName>
        <fullName evidence="7">Benzoate MFS transporter BenK</fullName>
    </submittedName>
</protein>
<feature type="transmembrane region" description="Helical" evidence="5">
    <location>
        <begin position="145"/>
        <end position="165"/>
    </location>
</feature>
<keyword evidence="3 5" id="KW-1133">Transmembrane helix</keyword>
<keyword evidence="2 5" id="KW-0812">Transmembrane</keyword>
<feature type="transmembrane region" description="Helical" evidence="5">
    <location>
        <begin position="384"/>
        <end position="404"/>
    </location>
</feature>
<dbReference type="InterPro" id="IPR005828">
    <property type="entry name" value="MFS_sugar_transport-like"/>
</dbReference>
<evidence type="ECO:0000256" key="4">
    <source>
        <dbReference type="ARBA" id="ARBA00023136"/>
    </source>
</evidence>
<feature type="domain" description="Major facilitator superfamily (MFS) profile" evidence="6">
    <location>
        <begin position="21"/>
        <end position="439"/>
    </location>
</feature>
<dbReference type="InterPro" id="IPR020846">
    <property type="entry name" value="MFS_dom"/>
</dbReference>
<keyword evidence="8" id="KW-1185">Reference proteome</keyword>
<dbReference type="PROSITE" id="PS50850">
    <property type="entry name" value="MFS"/>
    <property type="match status" value="1"/>
</dbReference>
<dbReference type="EMBL" id="CYGY02000119">
    <property type="protein sequence ID" value="SIT51402.1"/>
    <property type="molecule type" value="Genomic_DNA"/>
</dbReference>